<dbReference type="AlphaFoldDB" id="A0A6C0HZZ6"/>
<evidence type="ECO:0000313" key="2">
    <source>
        <dbReference type="EMBL" id="QHT85433.1"/>
    </source>
</evidence>
<evidence type="ECO:0000256" key="1">
    <source>
        <dbReference type="SAM" id="MobiDB-lite"/>
    </source>
</evidence>
<dbReference type="EMBL" id="MN740041">
    <property type="protein sequence ID" value="QHT85433.1"/>
    <property type="molecule type" value="Genomic_DNA"/>
</dbReference>
<reference evidence="2" key="1">
    <citation type="journal article" date="2020" name="Nature">
        <title>Giant virus diversity and host interactions through global metagenomics.</title>
        <authorList>
            <person name="Schulz F."/>
            <person name="Roux S."/>
            <person name="Paez-Espino D."/>
            <person name="Jungbluth S."/>
            <person name="Walsh D.A."/>
            <person name="Denef V.J."/>
            <person name="McMahon K.D."/>
            <person name="Konstantinidis K.T."/>
            <person name="Eloe-Fadrosh E.A."/>
            <person name="Kyrpides N.C."/>
            <person name="Woyke T."/>
        </authorList>
    </citation>
    <scope>NUCLEOTIDE SEQUENCE</scope>
    <source>
        <strain evidence="2">GVMAG-M-3300023184-17</strain>
    </source>
</reference>
<accession>A0A6C0HZZ6</accession>
<sequence>MATYHKTLSQYGKNIATITRAPTTENKNTPNITISEGELVTFKGEDKQEKTGVINEIGDNGMSAFVNRKPVPVDLNTVTRYGGKSRRKSRKNKSRRYRRV</sequence>
<feature type="compositionally biased region" description="Basic residues" evidence="1">
    <location>
        <begin position="83"/>
        <end position="100"/>
    </location>
</feature>
<organism evidence="2">
    <name type="scientific">viral metagenome</name>
    <dbReference type="NCBI Taxonomy" id="1070528"/>
    <lineage>
        <taxon>unclassified sequences</taxon>
        <taxon>metagenomes</taxon>
        <taxon>organismal metagenomes</taxon>
    </lineage>
</organism>
<proteinExistence type="predicted"/>
<name>A0A6C0HZZ6_9ZZZZ</name>
<feature type="region of interest" description="Disordered" evidence="1">
    <location>
        <begin position="76"/>
        <end position="100"/>
    </location>
</feature>
<protein>
    <submittedName>
        <fullName evidence="2">Uncharacterized protein</fullName>
    </submittedName>
</protein>